<dbReference type="SUPFAM" id="SSF48592">
    <property type="entry name" value="GroEL equatorial domain-like"/>
    <property type="match status" value="1"/>
</dbReference>
<evidence type="ECO:0000256" key="7">
    <source>
        <dbReference type="RuleBase" id="RU000418"/>
    </source>
</evidence>
<organism evidence="9 10">
    <name type="scientific">Albimonas pacifica</name>
    <dbReference type="NCBI Taxonomy" id="1114924"/>
    <lineage>
        <taxon>Bacteria</taxon>
        <taxon>Pseudomonadati</taxon>
        <taxon>Pseudomonadota</taxon>
        <taxon>Alphaproteobacteria</taxon>
        <taxon>Rhodobacterales</taxon>
        <taxon>Paracoccaceae</taxon>
        <taxon>Albimonas</taxon>
    </lineage>
</organism>
<keyword evidence="2 6" id="KW-0547">Nucleotide-binding</keyword>
<keyword evidence="3 6" id="KW-0067">ATP-binding</keyword>
<evidence type="ECO:0000256" key="1">
    <source>
        <dbReference type="ARBA" id="ARBA00006607"/>
    </source>
</evidence>
<dbReference type="InterPro" id="IPR018370">
    <property type="entry name" value="Chaperonin_Cpn60_CS"/>
</dbReference>
<dbReference type="GO" id="GO:0051082">
    <property type="term" value="F:unfolded protein binding"/>
    <property type="evidence" value="ECO:0007669"/>
    <property type="project" value="UniProtKB-UniRule"/>
</dbReference>
<dbReference type="Gene3D" id="3.30.260.10">
    <property type="entry name" value="TCP-1-like chaperonin intermediate domain"/>
    <property type="match status" value="1"/>
</dbReference>
<evidence type="ECO:0000256" key="3">
    <source>
        <dbReference type="ARBA" id="ARBA00022840"/>
    </source>
</evidence>
<dbReference type="EC" id="5.6.1.7" evidence="6"/>
<evidence type="ECO:0000256" key="2">
    <source>
        <dbReference type="ARBA" id="ARBA00022741"/>
    </source>
</evidence>
<dbReference type="SUPFAM" id="SSF52029">
    <property type="entry name" value="GroEL apical domain-like"/>
    <property type="match status" value="1"/>
</dbReference>
<dbReference type="GO" id="GO:0016853">
    <property type="term" value="F:isomerase activity"/>
    <property type="evidence" value="ECO:0007669"/>
    <property type="project" value="UniProtKB-KW"/>
</dbReference>
<comment type="subunit">
    <text evidence="6 8">Forms a cylinder of 14 subunits composed of two heptameric rings stacked back-to-back. Interacts with the co-chaperonin GroES.</text>
</comment>
<dbReference type="GO" id="GO:0140662">
    <property type="term" value="F:ATP-dependent protein folding chaperone"/>
    <property type="evidence" value="ECO:0007669"/>
    <property type="project" value="InterPro"/>
</dbReference>
<dbReference type="PRINTS" id="PR00298">
    <property type="entry name" value="CHAPERONIN60"/>
</dbReference>
<comment type="subcellular location">
    <subcellularLocation>
        <location evidence="6">Cytoplasm</location>
    </subcellularLocation>
</comment>
<evidence type="ECO:0000256" key="5">
    <source>
        <dbReference type="ARBA" id="ARBA00023235"/>
    </source>
</evidence>
<dbReference type="InterPro" id="IPR027409">
    <property type="entry name" value="GroEL-like_apical_dom_sf"/>
</dbReference>
<name>A0A1I3IY07_9RHOB</name>
<gene>
    <name evidence="6" type="primary">groEL</name>
    <name evidence="6" type="synonym">groL</name>
    <name evidence="9" type="ORF">SAMN05216258_107276</name>
</gene>
<dbReference type="PANTHER" id="PTHR45633">
    <property type="entry name" value="60 KDA HEAT SHOCK PROTEIN, MITOCHONDRIAL"/>
    <property type="match status" value="1"/>
</dbReference>
<dbReference type="InterPro" id="IPR027410">
    <property type="entry name" value="TCP-1-like_intermed_sf"/>
</dbReference>
<dbReference type="Pfam" id="PF00118">
    <property type="entry name" value="Cpn60_TCP1"/>
    <property type="match status" value="1"/>
</dbReference>
<dbReference type="EMBL" id="FOQH01000007">
    <property type="protein sequence ID" value="SFI52842.1"/>
    <property type="molecule type" value="Genomic_DNA"/>
</dbReference>
<dbReference type="Proteomes" id="UP000199377">
    <property type="component" value="Unassembled WGS sequence"/>
</dbReference>
<evidence type="ECO:0000256" key="4">
    <source>
        <dbReference type="ARBA" id="ARBA00023186"/>
    </source>
</evidence>
<dbReference type="NCBIfam" id="NF009487">
    <property type="entry name" value="PRK12849.1"/>
    <property type="match status" value="1"/>
</dbReference>
<reference evidence="9 10" key="1">
    <citation type="submission" date="2016-10" db="EMBL/GenBank/DDBJ databases">
        <authorList>
            <person name="de Groot N.N."/>
        </authorList>
    </citation>
    <scope>NUCLEOTIDE SEQUENCE [LARGE SCALE GENOMIC DNA]</scope>
    <source>
        <strain evidence="9 10">CGMCC 1.11030</strain>
    </source>
</reference>
<dbReference type="NCBIfam" id="NF009489">
    <property type="entry name" value="PRK12851.1"/>
    <property type="match status" value="1"/>
</dbReference>
<dbReference type="RefSeq" id="WP_092861361.1">
    <property type="nucleotide sequence ID" value="NZ_FOQH01000007.1"/>
</dbReference>
<dbReference type="NCBIfam" id="NF009488">
    <property type="entry name" value="PRK12850.1"/>
    <property type="match status" value="1"/>
</dbReference>
<dbReference type="SUPFAM" id="SSF54849">
    <property type="entry name" value="GroEL-intermediate domain like"/>
    <property type="match status" value="1"/>
</dbReference>
<sequence length="541" mass="56857">MAWKKLLFHGDAREKLLKGAQALTDAIRVTLGPRSRSVLIQKSFGPPIVCDDGVTIAREFRLKEPEEDMGAQVLRQAAERTGDAVGDGTSTATILAGALFAEGLRNVAAGASAVELRRGFEDGRAAAVAALKALSRPVASSTERRQVATISAHGDEAVGAMVAEAMEKVGEAGAITVEDSRSAETVLEVVEGMQFDRGWISPYFVTEPEGLLARLDQPAILLHEKKISGLRPLTHLLEAVIQADRPLLIVAEDLDEEALATLVVNRLRGSLKVVAVKAPGFGDRRRAMLDDIGVLTGCRVVSPDLGLDVEKLTLDQLGRAASVQVGRETTTIVGGAGARAEIDARLAQIRRQIETTDSDYDREKLRERLAKLSGGVAVIRAGAATEAELKFRKEALDDAISATRAAAEEGVVPGGGLALVRAMDAVEKLAAGLEGDRRTGVLCLARAMAAPARQIAENSSIDGGVALAEMRKGAGAWGLDAARGVYVDLLEAGIIDATKVVRVALENAVSVAGTLLLTEATMAEVPEPAEKPAPGGMDAYV</sequence>
<evidence type="ECO:0000256" key="6">
    <source>
        <dbReference type="HAMAP-Rule" id="MF_00600"/>
    </source>
</evidence>
<dbReference type="InterPro" id="IPR027413">
    <property type="entry name" value="GROEL-like_equatorial_sf"/>
</dbReference>
<keyword evidence="10" id="KW-1185">Reference proteome</keyword>
<evidence type="ECO:0000313" key="10">
    <source>
        <dbReference type="Proteomes" id="UP000199377"/>
    </source>
</evidence>
<dbReference type="Gene3D" id="1.10.560.10">
    <property type="entry name" value="GroEL-like equatorial domain"/>
    <property type="match status" value="1"/>
</dbReference>
<keyword evidence="4 6" id="KW-0143">Chaperone</keyword>
<dbReference type="AlphaFoldDB" id="A0A1I3IY07"/>
<dbReference type="CDD" id="cd03344">
    <property type="entry name" value="GroEL"/>
    <property type="match status" value="1"/>
</dbReference>
<dbReference type="GO" id="GO:0042026">
    <property type="term" value="P:protein refolding"/>
    <property type="evidence" value="ECO:0007669"/>
    <property type="project" value="UniProtKB-UniRule"/>
</dbReference>
<comment type="caution">
    <text evidence="6">Lacks conserved residue(s) required for the propagation of feature annotation.</text>
</comment>
<feature type="binding site" evidence="6">
    <location>
        <begin position="30"/>
        <end position="33"/>
    </location>
    <ligand>
        <name>ATP</name>
        <dbReference type="ChEBI" id="CHEBI:30616"/>
    </ligand>
</feature>
<dbReference type="InterPro" id="IPR002423">
    <property type="entry name" value="Cpn60/GroEL/TCP-1"/>
</dbReference>
<comment type="function">
    <text evidence="6 8">Together with its co-chaperonin GroES, plays an essential role in assisting protein folding. The GroEL-GroES system forms a nano-cage that allows encapsulation of the non-native substrate proteins and provides a physical environment optimized to promote and accelerate protein folding.</text>
</comment>
<dbReference type="InterPro" id="IPR001844">
    <property type="entry name" value="Cpn60/GroEL"/>
</dbReference>
<dbReference type="FunFam" id="3.50.7.10:FF:000001">
    <property type="entry name" value="60 kDa chaperonin"/>
    <property type="match status" value="1"/>
</dbReference>
<evidence type="ECO:0000256" key="8">
    <source>
        <dbReference type="RuleBase" id="RU000419"/>
    </source>
</evidence>
<dbReference type="STRING" id="1114924.SAMN05216258_107276"/>
<accession>A0A1I3IY07</accession>
<dbReference type="HAMAP" id="MF_00600">
    <property type="entry name" value="CH60"/>
    <property type="match status" value="1"/>
</dbReference>
<dbReference type="GO" id="GO:0005737">
    <property type="term" value="C:cytoplasm"/>
    <property type="evidence" value="ECO:0007669"/>
    <property type="project" value="UniProtKB-SubCell"/>
</dbReference>
<evidence type="ECO:0000313" key="9">
    <source>
        <dbReference type="EMBL" id="SFI52842.1"/>
    </source>
</evidence>
<dbReference type="NCBIfam" id="TIGR02348">
    <property type="entry name" value="GroEL"/>
    <property type="match status" value="1"/>
</dbReference>
<keyword evidence="5 6" id="KW-0413">Isomerase</keyword>
<dbReference type="Gene3D" id="3.50.7.10">
    <property type="entry name" value="GroEL"/>
    <property type="match status" value="1"/>
</dbReference>
<feature type="binding site" evidence="6">
    <location>
        <begin position="480"/>
        <end position="482"/>
    </location>
    <ligand>
        <name>ATP</name>
        <dbReference type="ChEBI" id="CHEBI:30616"/>
    </ligand>
</feature>
<dbReference type="NCBIfam" id="NF000592">
    <property type="entry name" value="PRK00013.1"/>
    <property type="match status" value="1"/>
</dbReference>
<keyword evidence="6" id="KW-0963">Cytoplasm</keyword>
<feature type="binding site" evidence="6">
    <location>
        <position position="415"/>
    </location>
    <ligand>
        <name>ATP</name>
        <dbReference type="ChEBI" id="CHEBI:30616"/>
    </ligand>
</feature>
<dbReference type="GO" id="GO:0005524">
    <property type="term" value="F:ATP binding"/>
    <property type="evidence" value="ECO:0007669"/>
    <property type="project" value="UniProtKB-UniRule"/>
</dbReference>
<proteinExistence type="inferred from homology"/>
<dbReference type="PROSITE" id="PS00296">
    <property type="entry name" value="CHAPERONINS_CPN60"/>
    <property type="match status" value="1"/>
</dbReference>
<comment type="similarity">
    <text evidence="1 6 7">Belongs to the chaperonin (HSP60) family.</text>
</comment>
<dbReference type="OrthoDB" id="8325718at2"/>
<protein>
    <recommendedName>
        <fullName evidence="6">Chaperonin GroEL</fullName>
        <ecNumber evidence="6">5.6.1.7</ecNumber>
    </recommendedName>
    <alternativeName>
        <fullName evidence="6">60 kDa chaperonin</fullName>
    </alternativeName>
    <alternativeName>
        <fullName evidence="6">Chaperonin-60</fullName>
        <shortName evidence="6">Cpn60</shortName>
    </alternativeName>
</protein>
<feature type="binding site" evidence="6">
    <location>
        <position position="496"/>
    </location>
    <ligand>
        <name>ATP</name>
        <dbReference type="ChEBI" id="CHEBI:30616"/>
    </ligand>
</feature>